<reference evidence="2" key="1">
    <citation type="submission" date="2020-01" db="EMBL/GenBank/DDBJ databases">
        <title>Development of genomics and gene disruption for Polysphondylium violaceum indicates a role for the polyketide synthase stlB in stalk morphogenesis.</title>
        <authorList>
            <person name="Narita B."/>
            <person name="Kawabe Y."/>
            <person name="Kin K."/>
            <person name="Saito T."/>
            <person name="Gibbs R."/>
            <person name="Kuspa A."/>
            <person name="Muzny D."/>
            <person name="Queller D."/>
            <person name="Richards S."/>
            <person name="Strassman J."/>
            <person name="Sucgang R."/>
            <person name="Worley K."/>
            <person name="Schaap P."/>
        </authorList>
    </citation>
    <scope>NUCLEOTIDE SEQUENCE</scope>
    <source>
        <strain evidence="2">QSvi11</strain>
    </source>
</reference>
<dbReference type="EMBL" id="AJWJ01000025">
    <property type="protein sequence ID" value="KAF2077568.1"/>
    <property type="molecule type" value="Genomic_DNA"/>
</dbReference>
<comment type="caution">
    <text evidence="2">The sequence shown here is derived from an EMBL/GenBank/DDBJ whole genome shotgun (WGS) entry which is preliminary data.</text>
</comment>
<evidence type="ECO:0000313" key="2">
    <source>
        <dbReference type="EMBL" id="KAF2077568.1"/>
    </source>
</evidence>
<feature type="region of interest" description="Disordered" evidence="1">
    <location>
        <begin position="162"/>
        <end position="205"/>
    </location>
</feature>
<gene>
    <name evidence="2" type="ORF">CYY_001109</name>
</gene>
<keyword evidence="3" id="KW-1185">Reference proteome</keyword>
<sequence length="235" mass="26748">MAQLIFNHINYNEFLIGIKRLQNYDFNKVDSVSINGFLIKFPPLKGVPLKARLYKLCPKDKLKETEQNHLACIRSITKSLAQLKEFLIDFKNNGFVPKVFKVLKSMFKQKLAALRECWKNSKLFRSQIHRVVSKKSYTFIKNNSNHNNNNKKNCKFSSTSSCSSSSASLSPYSSTKSTTETSTTISAPTTPSTITSANTTQTPTASRIKITNSRKYYGQPITKVLKSYMNKKYKN</sequence>
<proteinExistence type="predicted"/>
<accession>A0A8J4PYN4</accession>
<dbReference type="AlphaFoldDB" id="A0A8J4PYN4"/>
<evidence type="ECO:0000256" key="1">
    <source>
        <dbReference type="SAM" id="MobiDB-lite"/>
    </source>
</evidence>
<dbReference type="Proteomes" id="UP000695562">
    <property type="component" value="Unassembled WGS sequence"/>
</dbReference>
<name>A0A8J4PYN4_9MYCE</name>
<evidence type="ECO:0000313" key="3">
    <source>
        <dbReference type="Proteomes" id="UP000695562"/>
    </source>
</evidence>
<protein>
    <submittedName>
        <fullName evidence="2">Uncharacterized protein</fullName>
    </submittedName>
</protein>
<organism evidence="2 3">
    <name type="scientific">Polysphondylium violaceum</name>
    <dbReference type="NCBI Taxonomy" id="133409"/>
    <lineage>
        <taxon>Eukaryota</taxon>
        <taxon>Amoebozoa</taxon>
        <taxon>Evosea</taxon>
        <taxon>Eumycetozoa</taxon>
        <taxon>Dictyostelia</taxon>
        <taxon>Dictyosteliales</taxon>
        <taxon>Dictyosteliaceae</taxon>
        <taxon>Polysphondylium</taxon>
    </lineage>
</organism>